<evidence type="ECO:0000256" key="4">
    <source>
        <dbReference type="ARBA" id="ARBA00022692"/>
    </source>
</evidence>
<dbReference type="NCBIfam" id="TIGR04178">
    <property type="entry name" value="exo_archaeo"/>
    <property type="match status" value="1"/>
</dbReference>
<reference evidence="10" key="1">
    <citation type="journal article" date="2019" name="Int. J. Syst. Evol. Microbiol.">
        <title>The Global Catalogue of Microorganisms (GCM) 10K type strain sequencing project: providing services to taxonomists for standard genome sequencing and annotation.</title>
        <authorList>
            <consortium name="The Broad Institute Genomics Platform"/>
            <consortium name="The Broad Institute Genome Sequencing Center for Infectious Disease"/>
            <person name="Wu L."/>
            <person name="Ma J."/>
        </authorList>
    </citation>
    <scope>NUCLEOTIDE SEQUENCE [LARGE SCALE GENOMIC DNA]</scope>
    <source>
        <strain evidence="10">KCTC 32514</strain>
    </source>
</reference>
<evidence type="ECO:0000256" key="8">
    <source>
        <dbReference type="SAM" id="Phobius"/>
    </source>
</evidence>
<proteinExistence type="predicted"/>
<evidence type="ECO:0000256" key="6">
    <source>
        <dbReference type="ARBA" id="ARBA00022989"/>
    </source>
</evidence>
<feature type="transmembrane region" description="Helical" evidence="8">
    <location>
        <begin position="135"/>
        <end position="161"/>
    </location>
</feature>
<evidence type="ECO:0000256" key="7">
    <source>
        <dbReference type="ARBA" id="ARBA00023136"/>
    </source>
</evidence>
<evidence type="ECO:0000313" key="10">
    <source>
        <dbReference type="Proteomes" id="UP001597548"/>
    </source>
</evidence>
<evidence type="ECO:0000256" key="2">
    <source>
        <dbReference type="ARBA" id="ARBA00022475"/>
    </source>
</evidence>
<evidence type="ECO:0000256" key="5">
    <source>
        <dbReference type="ARBA" id="ARBA00022801"/>
    </source>
</evidence>
<comment type="subcellular location">
    <subcellularLocation>
        <location evidence="1">Cell membrane</location>
        <topology evidence="1">Multi-pass membrane protein</topology>
    </subcellularLocation>
</comment>
<keyword evidence="5" id="KW-0378">Hydrolase</keyword>
<feature type="transmembrane region" description="Helical" evidence="8">
    <location>
        <begin position="173"/>
        <end position="191"/>
    </location>
</feature>
<organism evidence="9 10">
    <name type="scientific">Psychroserpens luteus</name>
    <dbReference type="NCBI Taxonomy" id="1434066"/>
    <lineage>
        <taxon>Bacteria</taxon>
        <taxon>Pseudomonadati</taxon>
        <taxon>Bacteroidota</taxon>
        <taxon>Flavobacteriia</taxon>
        <taxon>Flavobacteriales</taxon>
        <taxon>Flavobacteriaceae</taxon>
        <taxon>Psychroserpens</taxon>
    </lineage>
</organism>
<evidence type="ECO:0000256" key="3">
    <source>
        <dbReference type="ARBA" id="ARBA00022670"/>
    </source>
</evidence>
<feature type="transmembrane region" description="Helical" evidence="8">
    <location>
        <begin position="30"/>
        <end position="51"/>
    </location>
</feature>
<keyword evidence="10" id="KW-1185">Reference proteome</keyword>
<evidence type="ECO:0000313" key="9">
    <source>
        <dbReference type="EMBL" id="MFD2917301.1"/>
    </source>
</evidence>
<comment type="caution">
    <text evidence="9">The sequence shown here is derived from an EMBL/GenBank/DDBJ whole genome shotgun (WGS) entry which is preliminary data.</text>
</comment>
<keyword evidence="3" id="KW-0645">Protease</keyword>
<keyword evidence="2" id="KW-1003">Cell membrane</keyword>
<gene>
    <name evidence="9" type="primary">xrtF</name>
    <name evidence="9" type="ORF">ACFS29_16730</name>
</gene>
<dbReference type="EMBL" id="JBHUOS010000014">
    <property type="protein sequence ID" value="MFD2917301.1"/>
    <property type="molecule type" value="Genomic_DNA"/>
</dbReference>
<evidence type="ECO:0000256" key="1">
    <source>
        <dbReference type="ARBA" id="ARBA00004651"/>
    </source>
</evidence>
<keyword evidence="4 8" id="KW-0812">Transmembrane</keyword>
<dbReference type="NCBIfam" id="TIGR04128">
    <property type="entry name" value="exoso_Fjoh_1448"/>
    <property type="match status" value="1"/>
</dbReference>
<name>A0ABW5ZZE2_9FLAO</name>
<protein>
    <submittedName>
        <fullName evidence="9">Exosortase family protein XrtF</fullName>
    </submittedName>
</protein>
<dbReference type="Proteomes" id="UP001597548">
    <property type="component" value="Unassembled WGS sequence"/>
</dbReference>
<keyword evidence="7 8" id="KW-0472">Membrane</keyword>
<dbReference type="InterPro" id="IPR026392">
    <property type="entry name" value="Exo/Archaeosortase_dom"/>
</dbReference>
<dbReference type="InterPro" id="IPR026323">
    <property type="entry name" value="Exosortase-related_prot_XrtF"/>
</dbReference>
<sequence length="202" mass="23428">MLFLDSFCIILTESNLLFYLKALLHKYKSVVKFILTFLTVYIVLTICYKLYLDVSDGSKYYPDYLTNLVAKQSESLINTFGYNAEIAPHPDEPSMKMLVNSKFVATIVEGCNSISVIILFISFVIAFAGKFKATFIYILTGSVLIYIVNLIRIAILSIGLYNYPWRQDIFHKVIFPMIIYGMVFLLWMFWVNRFSKKKKQHA</sequence>
<accession>A0ABW5ZZE2</accession>
<feature type="transmembrane region" description="Helical" evidence="8">
    <location>
        <begin position="103"/>
        <end position="128"/>
    </location>
</feature>
<keyword evidence="6 8" id="KW-1133">Transmembrane helix</keyword>